<gene>
    <name evidence="1" type="ORF">SAMEA4504048_01267</name>
</gene>
<evidence type="ECO:0000313" key="2">
    <source>
        <dbReference type="Proteomes" id="UP000215144"/>
    </source>
</evidence>
<accession>A0A239X2L2</accession>
<dbReference type="Proteomes" id="UP000215144">
    <property type="component" value="Chromosome 1"/>
</dbReference>
<reference evidence="1 2" key="1">
    <citation type="submission" date="2017-06" db="EMBL/GenBank/DDBJ databases">
        <authorList>
            <consortium name="Pathogen Informatics"/>
        </authorList>
    </citation>
    <scope>NUCLEOTIDE SEQUENCE [LARGE SCALE GENOMIC DNA]</scope>
    <source>
        <strain evidence="1 2">NCTC11291</strain>
    </source>
</reference>
<dbReference type="KEGG" id="saco:SAME_01267"/>
<dbReference type="EMBL" id="LT906454">
    <property type="protein sequence ID" value="SNV40937.1"/>
    <property type="molecule type" value="Genomic_DNA"/>
</dbReference>
<evidence type="ECO:0000313" key="1">
    <source>
        <dbReference type="EMBL" id="SNV40937.1"/>
    </source>
</evidence>
<proteinExistence type="predicted"/>
<dbReference type="AlphaFoldDB" id="A0A239X2L2"/>
<protein>
    <submittedName>
        <fullName evidence="1">Uncharacterized protein</fullName>
    </submittedName>
</protein>
<name>A0A239X2L2_STRAI</name>
<sequence>MNLTIHYFFLPFVKPIKVFDEKYFEFNSQNKEIVFFWTKVSCQKEYTKLTPYVENF</sequence>
<organism evidence="1 2">
    <name type="scientific">Streptococcus acidominimus</name>
    <dbReference type="NCBI Taxonomy" id="1326"/>
    <lineage>
        <taxon>Bacteria</taxon>
        <taxon>Bacillati</taxon>
        <taxon>Bacillota</taxon>
        <taxon>Bacilli</taxon>
        <taxon>Lactobacillales</taxon>
        <taxon>Streptococcaceae</taxon>
        <taxon>Streptococcus</taxon>
    </lineage>
</organism>